<evidence type="ECO:0000256" key="1">
    <source>
        <dbReference type="SAM" id="SignalP"/>
    </source>
</evidence>
<dbReference type="PANTHER" id="PTHR36509:SF3">
    <property type="entry name" value="SIGNAL PEPTIDE PROTEIN"/>
    <property type="match status" value="1"/>
</dbReference>
<protein>
    <recommendedName>
        <fullName evidence="6">DUF1254 domain-containing protein</fullName>
    </recommendedName>
</protein>
<proteinExistence type="predicted"/>
<dbReference type="InterPro" id="IPR010679">
    <property type="entry name" value="DUF1254"/>
</dbReference>
<dbReference type="PANTHER" id="PTHR36509">
    <property type="entry name" value="BLL3101 PROTEIN"/>
    <property type="match status" value="1"/>
</dbReference>
<dbReference type="Gene3D" id="2.60.40.1610">
    <property type="entry name" value="Domain of unknown function DUF1254"/>
    <property type="match status" value="1"/>
</dbReference>
<evidence type="ECO:0000259" key="3">
    <source>
        <dbReference type="Pfam" id="PF06863"/>
    </source>
</evidence>
<dbReference type="SUPFAM" id="SSF160935">
    <property type="entry name" value="VPA0735-like"/>
    <property type="match status" value="1"/>
</dbReference>
<dbReference type="InterPro" id="IPR010621">
    <property type="entry name" value="DUF1214"/>
</dbReference>
<feature type="signal peptide" evidence="1">
    <location>
        <begin position="1"/>
        <end position="26"/>
    </location>
</feature>
<evidence type="ECO:0008006" key="6">
    <source>
        <dbReference type="Google" id="ProtNLM"/>
    </source>
</evidence>
<sequence length="511" mass="54729">MIAPSRHLTAGVLATLLALVPALAQAQTTTTSTAPRYAPDVPAKILTPDTVETRIGTLRFKDGAPDAQTVQLLRDQIDFTRGIDAFLRGISATSVYAACRGLDEAGVKANGGIGISEDLLDARSLFLTANTTTVYTLFCLDLNAGPMVVRVPPRVLGPADDADFRWVTDVGLTGPDQGRGGNYLFVPPGYTGPLPRMGFHIARPRTNRVAVFYRAFVEKGDVAAAVAGVKAEAAVFPLADAAKPPATTFVNLSGRRFNTISANDFSFFEELNGVVQNEPANWVDPDEVGLYAAIGIKKGQPFAPDARLKAILSDSVAVANGIARADLFASRDPAAKIYSDRQWLTAFIGGSYRFLDGAARLLDARTMFFYYATGITPAMTQAQPGTGSAYALGLRDAKGEYLDGARTYSVTLPGPVPVNAFWAFTAYDNNTRSLLPTDQKLAGVDSTRPDLRTNADGGATVWFGPTAPAGHEGNWVQTVPGKGYNVLLRLYGPLEPWFDQTWRPGDFEPQP</sequence>
<accession>A0ABU0LSU8</accession>
<dbReference type="Proteomes" id="UP001235094">
    <property type="component" value="Unassembled WGS sequence"/>
</dbReference>
<keyword evidence="5" id="KW-1185">Reference proteome</keyword>
<evidence type="ECO:0000259" key="2">
    <source>
        <dbReference type="Pfam" id="PF06742"/>
    </source>
</evidence>
<feature type="domain" description="DUF1214" evidence="2">
    <location>
        <begin position="388"/>
        <end position="494"/>
    </location>
</feature>
<gene>
    <name evidence="4" type="ORF">QOZ99_002677</name>
</gene>
<reference evidence="4 5" key="1">
    <citation type="submission" date="2023-07" db="EMBL/GenBank/DDBJ databases">
        <title>Genomic Encyclopedia of Type Strains, Phase IV (KMG-IV): sequencing the most valuable type-strain genomes for metagenomic binning, comparative biology and taxonomic classification.</title>
        <authorList>
            <person name="Goeker M."/>
        </authorList>
    </citation>
    <scope>NUCLEOTIDE SEQUENCE [LARGE SCALE GENOMIC DNA]</scope>
    <source>
        <strain evidence="4 5">DSM 15561</strain>
    </source>
</reference>
<name>A0ABU0LSU8_9HYPH</name>
<comment type="caution">
    <text evidence="4">The sequence shown here is derived from an EMBL/GenBank/DDBJ whole genome shotgun (WGS) entry which is preliminary data.</text>
</comment>
<dbReference type="InterPro" id="IPR037050">
    <property type="entry name" value="DUF1254_sf"/>
</dbReference>
<dbReference type="EMBL" id="JAUSVR010000008">
    <property type="protein sequence ID" value="MDQ0511778.1"/>
    <property type="molecule type" value="Genomic_DNA"/>
</dbReference>
<keyword evidence="1" id="KW-0732">Signal</keyword>
<dbReference type="RefSeq" id="WP_306890474.1">
    <property type="nucleotide sequence ID" value="NZ_JAUSVR010000008.1"/>
</dbReference>
<dbReference type="Pfam" id="PF06863">
    <property type="entry name" value="DUF1254"/>
    <property type="match status" value="1"/>
</dbReference>
<dbReference type="InterPro" id="IPR037049">
    <property type="entry name" value="DUF1214_C_sf"/>
</dbReference>
<evidence type="ECO:0000313" key="4">
    <source>
        <dbReference type="EMBL" id="MDQ0511778.1"/>
    </source>
</evidence>
<organism evidence="4 5">
    <name type="scientific">Ancylobacter amanitiformis</name>
    <dbReference type="NCBI Taxonomy" id="217069"/>
    <lineage>
        <taxon>Bacteria</taxon>
        <taxon>Pseudomonadati</taxon>
        <taxon>Pseudomonadota</taxon>
        <taxon>Alphaproteobacteria</taxon>
        <taxon>Hyphomicrobiales</taxon>
        <taxon>Xanthobacteraceae</taxon>
        <taxon>Ancylobacter</taxon>
    </lineage>
</organism>
<dbReference type="Gene3D" id="2.60.120.600">
    <property type="entry name" value="Domain of unknown function DUF1214, C-terminal domain"/>
    <property type="match status" value="1"/>
</dbReference>
<dbReference type="Pfam" id="PF06742">
    <property type="entry name" value="DUF1214"/>
    <property type="match status" value="1"/>
</dbReference>
<feature type="domain" description="DUF1254" evidence="3">
    <location>
        <begin position="119"/>
        <end position="233"/>
    </location>
</feature>
<evidence type="ECO:0000313" key="5">
    <source>
        <dbReference type="Proteomes" id="UP001235094"/>
    </source>
</evidence>
<feature type="chain" id="PRO_5046903673" description="DUF1254 domain-containing protein" evidence="1">
    <location>
        <begin position="27"/>
        <end position="511"/>
    </location>
</feature>
<dbReference type="Gene3D" id="1.10.3360.10">
    <property type="entry name" value="VPA0735-like domain"/>
    <property type="match status" value="1"/>
</dbReference>